<sequence length="62" mass="7031">MTGEYVWIMRDRPYQSMTKEVEAAVYDGRELTCRWNRGGRWAGVAVADGVAKAVQRVPAQRS</sequence>
<keyword evidence="2" id="KW-1185">Reference proteome</keyword>
<name>A0A1Z1WRS1_9ACTN</name>
<dbReference type="KEGG" id="salf:SMD44_08584"/>
<proteinExistence type="predicted"/>
<gene>
    <name evidence="1" type="ORF">SMD44_08584</name>
</gene>
<dbReference type="AlphaFoldDB" id="A0A1Z1WRS1"/>
<evidence type="ECO:0000313" key="2">
    <source>
        <dbReference type="Proteomes" id="UP000195880"/>
    </source>
</evidence>
<dbReference type="EMBL" id="CP021748">
    <property type="protein sequence ID" value="ARX89097.1"/>
    <property type="molecule type" value="Genomic_DNA"/>
</dbReference>
<reference evidence="1 2" key="1">
    <citation type="submission" date="2017-05" db="EMBL/GenBank/DDBJ databases">
        <title>Streptomyces alboflavus Genome sequencing and assembly.</title>
        <authorList>
            <person name="Wang Y."/>
            <person name="Du B."/>
            <person name="Ding Y."/>
            <person name="Liu H."/>
            <person name="Hou Q."/>
            <person name="Liu K."/>
            <person name="Wang C."/>
            <person name="Yao L."/>
        </authorList>
    </citation>
    <scope>NUCLEOTIDE SEQUENCE [LARGE SCALE GENOMIC DNA]</scope>
    <source>
        <strain evidence="1 2">MDJK44</strain>
    </source>
</reference>
<accession>A0A1Z1WRS1</accession>
<dbReference type="Proteomes" id="UP000195880">
    <property type="component" value="Chromosome"/>
</dbReference>
<protein>
    <submittedName>
        <fullName evidence="1">Uncharacterized protein</fullName>
    </submittedName>
</protein>
<evidence type="ECO:0000313" key="1">
    <source>
        <dbReference type="EMBL" id="ARX89097.1"/>
    </source>
</evidence>
<organism evidence="1 2">
    <name type="scientific">Streptomyces alboflavus</name>
    <dbReference type="NCBI Taxonomy" id="67267"/>
    <lineage>
        <taxon>Bacteria</taxon>
        <taxon>Bacillati</taxon>
        <taxon>Actinomycetota</taxon>
        <taxon>Actinomycetes</taxon>
        <taxon>Kitasatosporales</taxon>
        <taxon>Streptomycetaceae</taxon>
        <taxon>Streptomyces</taxon>
    </lineage>
</organism>